<feature type="domain" description="4Fe-4S ferredoxin-type" evidence="4">
    <location>
        <begin position="343"/>
        <end position="374"/>
    </location>
</feature>
<name>A0A368TN38_9GAMM</name>
<evidence type="ECO:0000256" key="1">
    <source>
        <dbReference type="ARBA" id="ARBA00022723"/>
    </source>
</evidence>
<evidence type="ECO:0000313" key="5">
    <source>
        <dbReference type="EMBL" id="RCV86011.1"/>
    </source>
</evidence>
<dbReference type="InterPro" id="IPR017900">
    <property type="entry name" value="4Fe4S_Fe_S_CS"/>
</dbReference>
<gene>
    <name evidence="5" type="ORF">DU506_19380</name>
</gene>
<dbReference type="Pfam" id="PF17179">
    <property type="entry name" value="Fer4_22"/>
    <property type="match status" value="1"/>
</dbReference>
<dbReference type="PANTHER" id="PTHR40447">
    <property type="entry name" value="ANAEROBIC SULFITE REDUCTASE SUBUNIT A"/>
    <property type="match status" value="1"/>
</dbReference>
<dbReference type="RefSeq" id="WP_114488511.1">
    <property type="nucleotide sequence ID" value="NZ_CBCSHM010000084.1"/>
</dbReference>
<dbReference type="OrthoDB" id="9795302at2"/>
<dbReference type="InterPro" id="IPR009051">
    <property type="entry name" value="Helical_ferredxn"/>
</dbReference>
<evidence type="ECO:0000256" key="2">
    <source>
        <dbReference type="ARBA" id="ARBA00023004"/>
    </source>
</evidence>
<evidence type="ECO:0000259" key="4">
    <source>
        <dbReference type="PROSITE" id="PS51379"/>
    </source>
</evidence>
<keyword evidence="6" id="KW-1185">Reference proteome</keyword>
<organism evidence="5 6">
    <name type="scientific">Vreelandella rituensis</name>
    <dbReference type="NCBI Taxonomy" id="2282306"/>
    <lineage>
        <taxon>Bacteria</taxon>
        <taxon>Pseudomonadati</taxon>
        <taxon>Pseudomonadota</taxon>
        <taxon>Gammaproteobacteria</taxon>
        <taxon>Oceanospirillales</taxon>
        <taxon>Halomonadaceae</taxon>
        <taxon>Vreelandella</taxon>
    </lineage>
</organism>
<dbReference type="PROSITE" id="PS00198">
    <property type="entry name" value="4FE4S_FER_1"/>
    <property type="match status" value="2"/>
</dbReference>
<sequence>MGRRILPGVDVDDVFKDLERYFLPRQNFQSFIDQLILQGFDCVGPVMRDEAIIFDRLDTVSELPQGAYDRQAPGYYRLESSGDARWFSWANGPQALKPYLFPSREVLWEGTVDENGGLSFKERIVEPKPLAVLGVRACDLAALAIHDAHFLKEPSPDVHYARRREQLFIVAVHCSHPASTCFCVSTGDGPAATGGYDIALAELDEGFIIDAGSDRGKLILDQLPLLEADEAQLDQTRRELDAAVAVQTRALPEGPLNRILFENLDHPRWDDVAERCLACGNCTSVCPTCFCASENEVPSLDGQTSEHCREWSSCFTQGHSSISGHVIRPDIRTRYRQWLTHKLGSWIDQYGRSGCVGCGRCIAWCPVGIDLTEEAAAICKDASDE</sequence>
<feature type="domain" description="4Fe-4S ferredoxin-type" evidence="4">
    <location>
        <begin position="265"/>
        <end position="297"/>
    </location>
</feature>
<proteinExistence type="predicted"/>
<dbReference type="GO" id="GO:0051536">
    <property type="term" value="F:iron-sulfur cluster binding"/>
    <property type="evidence" value="ECO:0007669"/>
    <property type="project" value="UniProtKB-KW"/>
</dbReference>
<evidence type="ECO:0000313" key="6">
    <source>
        <dbReference type="Proteomes" id="UP000253204"/>
    </source>
</evidence>
<dbReference type="PROSITE" id="PS51379">
    <property type="entry name" value="4FE4S_FER_2"/>
    <property type="match status" value="2"/>
</dbReference>
<keyword evidence="3" id="KW-0411">Iron-sulfur</keyword>
<dbReference type="Gene3D" id="1.10.1060.10">
    <property type="entry name" value="Alpha-helical ferredoxin"/>
    <property type="match status" value="1"/>
</dbReference>
<protein>
    <submittedName>
        <fullName evidence="5">Sulfite reductase subunit A</fullName>
    </submittedName>
</protein>
<keyword evidence="2" id="KW-0408">Iron</keyword>
<dbReference type="EMBL" id="QPIJ01000077">
    <property type="protein sequence ID" value="RCV86011.1"/>
    <property type="molecule type" value="Genomic_DNA"/>
</dbReference>
<dbReference type="GO" id="GO:0046872">
    <property type="term" value="F:metal ion binding"/>
    <property type="evidence" value="ECO:0007669"/>
    <property type="project" value="UniProtKB-KW"/>
</dbReference>
<reference evidence="5 6" key="1">
    <citation type="submission" date="2018-07" db="EMBL/GenBank/DDBJ databases">
        <title>Halomonas rutogse sp. nov., isolated from Lake TangqianCo on Tibetan Plateau.</title>
        <authorList>
            <person name="Lu H."/>
            <person name="Xing P."/>
            <person name="Wu Q."/>
        </authorList>
    </citation>
    <scope>NUCLEOTIDE SEQUENCE [LARGE SCALE GENOMIC DNA]</scope>
    <source>
        <strain evidence="5 6">TQ8S</strain>
    </source>
</reference>
<keyword evidence="1" id="KW-0479">Metal-binding</keyword>
<comment type="caution">
    <text evidence="5">The sequence shown here is derived from an EMBL/GenBank/DDBJ whole genome shotgun (WGS) entry which is preliminary data.</text>
</comment>
<evidence type="ECO:0000256" key="3">
    <source>
        <dbReference type="ARBA" id="ARBA00023014"/>
    </source>
</evidence>
<accession>A0A368TN38</accession>
<dbReference type="InterPro" id="IPR017896">
    <property type="entry name" value="4Fe4S_Fe-S-bd"/>
</dbReference>
<dbReference type="PANTHER" id="PTHR40447:SF1">
    <property type="entry name" value="ANAEROBIC SULFITE REDUCTASE SUBUNIT A"/>
    <property type="match status" value="1"/>
</dbReference>
<dbReference type="SUPFAM" id="SSF46548">
    <property type="entry name" value="alpha-helical ferredoxin"/>
    <property type="match status" value="1"/>
</dbReference>
<dbReference type="Proteomes" id="UP000253204">
    <property type="component" value="Unassembled WGS sequence"/>
</dbReference>
<dbReference type="AlphaFoldDB" id="A0A368TN38"/>